<sequence>MKTIKLIVLLFLFIFFCGCYEKNNQYKEDIEQKNIIEYQKPQNLFKNLKNSNGEIIQTDTCNFTVIFKNAILLKYNNINFKRNAYKDYQFKIILENILEKPLYIKTTNYYGYLQFNWELKKEDGEYILQMTSDTRDYVMDEFKLKKIKGHYSLYKVSNIIPLRNDSQFSKQICTLPIVNLQKDTIIDCTIDNLTNCLSVK</sequence>
<keyword evidence="2" id="KW-1185">Reference proteome</keyword>
<dbReference type="AlphaFoldDB" id="A0A841N4K7"/>
<organism evidence="1 2">
    <name type="scientific">Chryseobacterium shigense</name>
    <dbReference type="NCBI Taxonomy" id="297244"/>
    <lineage>
        <taxon>Bacteria</taxon>
        <taxon>Pseudomonadati</taxon>
        <taxon>Bacteroidota</taxon>
        <taxon>Flavobacteriia</taxon>
        <taxon>Flavobacteriales</taxon>
        <taxon>Weeksellaceae</taxon>
        <taxon>Chryseobacterium group</taxon>
        <taxon>Chryseobacterium</taxon>
    </lineage>
</organism>
<reference evidence="1 2" key="1">
    <citation type="submission" date="2020-08" db="EMBL/GenBank/DDBJ databases">
        <title>Functional genomics of gut bacteria from endangered species of beetles.</title>
        <authorList>
            <person name="Carlos-Shanley C."/>
        </authorList>
    </citation>
    <scope>NUCLEOTIDE SEQUENCE [LARGE SCALE GENOMIC DNA]</scope>
    <source>
        <strain evidence="1 2">S00136</strain>
    </source>
</reference>
<evidence type="ECO:0000313" key="2">
    <source>
        <dbReference type="Proteomes" id="UP000589738"/>
    </source>
</evidence>
<dbReference type="PROSITE" id="PS51257">
    <property type="entry name" value="PROKAR_LIPOPROTEIN"/>
    <property type="match status" value="1"/>
</dbReference>
<dbReference type="EMBL" id="JACHLC010000001">
    <property type="protein sequence ID" value="MBB6370063.1"/>
    <property type="molecule type" value="Genomic_DNA"/>
</dbReference>
<proteinExistence type="predicted"/>
<evidence type="ECO:0008006" key="3">
    <source>
        <dbReference type="Google" id="ProtNLM"/>
    </source>
</evidence>
<accession>A0A841N4K7</accession>
<protein>
    <recommendedName>
        <fullName evidence="3">Lipoprotein</fullName>
    </recommendedName>
</protein>
<dbReference type="Proteomes" id="UP000589738">
    <property type="component" value="Unassembled WGS sequence"/>
</dbReference>
<evidence type="ECO:0000313" key="1">
    <source>
        <dbReference type="EMBL" id="MBB6370063.1"/>
    </source>
</evidence>
<comment type="caution">
    <text evidence="1">The sequence shown here is derived from an EMBL/GenBank/DDBJ whole genome shotgun (WGS) entry which is preliminary data.</text>
</comment>
<name>A0A841N4K7_9FLAO</name>
<dbReference type="RefSeq" id="WP_184159578.1">
    <property type="nucleotide sequence ID" value="NZ_JACHLC010000001.1"/>
</dbReference>
<gene>
    <name evidence="1" type="ORF">HNP36_001116</name>
</gene>